<keyword evidence="1" id="KW-0472">Membrane</keyword>
<evidence type="ECO:0000256" key="1">
    <source>
        <dbReference type="SAM" id="Phobius"/>
    </source>
</evidence>
<dbReference type="InterPro" id="IPR009937">
    <property type="entry name" value="Phage_holin_3_6"/>
</dbReference>
<dbReference type="EMBL" id="LAZR01033059">
    <property type="protein sequence ID" value="KKL49164.1"/>
    <property type="molecule type" value="Genomic_DNA"/>
</dbReference>
<comment type="caution">
    <text evidence="2">The sequence shown here is derived from an EMBL/GenBank/DDBJ whole genome shotgun (WGS) entry which is preliminary data.</text>
</comment>
<feature type="transmembrane region" description="Helical" evidence="1">
    <location>
        <begin position="21"/>
        <end position="45"/>
    </location>
</feature>
<dbReference type="Pfam" id="PF07332">
    <property type="entry name" value="Phage_holin_3_6"/>
    <property type="match status" value="1"/>
</dbReference>
<protein>
    <recommendedName>
        <fullName evidence="3">Holin-X, holin superfamily III</fullName>
    </recommendedName>
</protein>
<keyword evidence="1" id="KW-1133">Transmembrane helix</keyword>
<sequence length="116" mass="12212">MLSSVMQHLRGTVRRAARTAMLSVGAAIFLLIGLLFLTLAAWLYLVTVTTTLTAALILGAAYFGVGFLLLALAGADGNASRQPQQQEAPVSTEHDGLKNLVMAFLAGITAGQKARR</sequence>
<evidence type="ECO:0008006" key="3">
    <source>
        <dbReference type="Google" id="ProtNLM"/>
    </source>
</evidence>
<reference evidence="2" key="1">
    <citation type="journal article" date="2015" name="Nature">
        <title>Complex archaea that bridge the gap between prokaryotes and eukaryotes.</title>
        <authorList>
            <person name="Spang A."/>
            <person name="Saw J.H."/>
            <person name="Jorgensen S.L."/>
            <person name="Zaremba-Niedzwiedzka K."/>
            <person name="Martijn J."/>
            <person name="Lind A.E."/>
            <person name="van Eijk R."/>
            <person name="Schleper C."/>
            <person name="Guy L."/>
            <person name="Ettema T.J."/>
        </authorList>
    </citation>
    <scope>NUCLEOTIDE SEQUENCE</scope>
</reference>
<name>A0A0F9CJ55_9ZZZZ</name>
<organism evidence="2">
    <name type="scientific">marine sediment metagenome</name>
    <dbReference type="NCBI Taxonomy" id="412755"/>
    <lineage>
        <taxon>unclassified sequences</taxon>
        <taxon>metagenomes</taxon>
        <taxon>ecological metagenomes</taxon>
    </lineage>
</organism>
<proteinExistence type="predicted"/>
<dbReference type="AlphaFoldDB" id="A0A0F9CJ55"/>
<keyword evidence="1" id="KW-0812">Transmembrane</keyword>
<accession>A0A0F9CJ55</accession>
<evidence type="ECO:0000313" key="2">
    <source>
        <dbReference type="EMBL" id="KKL49164.1"/>
    </source>
</evidence>
<gene>
    <name evidence="2" type="ORF">LCGC14_2318240</name>
</gene>
<feature type="transmembrane region" description="Helical" evidence="1">
    <location>
        <begin position="51"/>
        <end position="75"/>
    </location>
</feature>